<dbReference type="PROSITE" id="PS51318">
    <property type="entry name" value="TAT"/>
    <property type="match status" value="1"/>
</dbReference>
<dbReference type="CDD" id="cd07012">
    <property type="entry name" value="PBP2_Bug_TTT"/>
    <property type="match status" value="1"/>
</dbReference>
<evidence type="ECO:0000313" key="4">
    <source>
        <dbReference type="Proteomes" id="UP001196870"/>
    </source>
</evidence>
<comment type="caution">
    <text evidence="3">The sequence shown here is derived from an EMBL/GenBank/DDBJ whole genome shotgun (WGS) entry which is preliminary data.</text>
</comment>
<keyword evidence="2" id="KW-0732">Signal</keyword>
<dbReference type="InterPro" id="IPR006311">
    <property type="entry name" value="TAT_signal"/>
</dbReference>
<keyword evidence="4" id="KW-1185">Reference proteome</keyword>
<feature type="chain" id="PRO_5046937203" evidence="2">
    <location>
        <begin position="26"/>
        <end position="329"/>
    </location>
</feature>
<dbReference type="PANTHER" id="PTHR42928:SF5">
    <property type="entry name" value="BLR1237 PROTEIN"/>
    <property type="match status" value="1"/>
</dbReference>
<dbReference type="Pfam" id="PF03401">
    <property type="entry name" value="TctC"/>
    <property type="match status" value="1"/>
</dbReference>
<gene>
    <name evidence="3" type="ORF">GXW71_08145</name>
</gene>
<organism evidence="3 4">
    <name type="scientific">Plastoroseomonas hellenica</name>
    <dbReference type="NCBI Taxonomy" id="2687306"/>
    <lineage>
        <taxon>Bacteria</taxon>
        <taxon>Pseudomonadati</taxon>
        <taxon>Pseudomonadota</taxon>
        <taxon>Alphaproteobacteria</taxon>
        <taxon>Acetobacterales</taxon>
        <taxon>Acetobacteraceae</taxon>
        <taxon>Plastoroseomonas</taxon>
    </lineage>
</organism>
<dbReference type="InterPro" id="IPR005064">
    <property type="entry name" value="BUG"/>
</dbReference>
<proteinExistence type="inferred from homology"/>
<evidence type="ECO:0000256" key="1">
    <source>
        <dbReference type="ARBA" id="ARBA00006987"/>
    </source>
</evidence>
<comment type="similarity">
    <text evidence="1">Belongs to the UPF0065 (bug) family.</text>
</comment>
<evidence type="ECO:0000256" key="2">
    <source>
        <dbReference type="SAM" id="SignalP"/>
    </source>
</evidence>
<feature type="signal peptide" evidence="2">
    <location>
        <begin position="1"/>
        <end position="25"/>
    </location>
</feature>
<dbReference type="Gene3D" id="3.40.190.10">
    <property type="entry name" value="Periplasmic binding protein-like II"/>
    <property type="match status" value="1"/>
</dbReference>
<sequence length="329" mass="34043">MSQTRMSRRPLLGLAAGLMAGRATAQSAWPRQPVRIILPAAGGGSSDPLARFAAQEFTRRFGQPFIIENRPGASGNVGMAAAARAQADGHTLLFSWAGPLATNMALYRNLTFHSQRDFDPIARFGAIPNALVVGKNSPVTTLAGFLDMARANPGGVSYGSTGSGSSMHLAGAMLAAATGTQLTHVPYSSPAAAVTDVIAGRLSAMFLGAPGAVPLSRGGEIRVLAVLAESRATVLPDVPTTAELGYPSVVMGTWFAWLAPKGTPRPVIVALNAAANEILDSPGRDWLLQQGLEIGGDAAGGPPESLERFLSSEIERHAALVQSANISVD</sequence>
<name>A0ABS5EVK2_9PROT</name>
<reference evidence="4" key="1">
    <citation type="journal article" date="2021" name="Syst. Appl. Microbiol.">
        <title>Roseomonas hellenica sp. nov., isolated from roots of wild-growing Alkanna tinctoria.</title>
        <authorList>
            <person name="Rat A."/>
            <person name="Naranjo H.D."/>
            <person name="Lebbe L."/>
            <person name="Cnockaert M."/>
            <person name="Krigas N."/>
            <person name="Grigoriadou K."/>
            <person name="Maloupa E."/>
            <person name="Willems A."/>
        </authorList>
    </citation>
    <scope>NUCLEOTIDE SEQUENCE [LARGE SCALE GENOMIC DNA]</scope>
    <source>
        <strain evidence="4">LMG 31523</strain>
    </source>
</reference>
<protein>
    <submittedName>
        <fullName evidence="3">Tripartite tricarboxylate transporter substrate binding protein</fullName>
    </submittedName>
</protein>
<dbReference type="PIRSF" id="PIRSF017082">
    <property type="entry name" value="YflP"/>
    <property type="match status" value="1"/>
</dbReference>
<evidence type="ECO:0000313" key="3">
    <source>
        <dbReference type="EMBL" id="MBR0664325.1"/>
    </source>
</evidence>
<dbReference type="InterPro" id="IPR042100">
    <property type="entry name" value="Bug_dom1"/>
</dbReference>
<dbReference type="SUPFAM" id="SSF53850">
    <property type="entry name" value="Periplasmic binding protein-like II"/>
    <property type="match status" value="1"/>
</dbReference>
<dbReference type="Gene3D" id="3.40.190.150">
    <property type="entry name" value="Bordetella uptake gene, domain 1"/>
    <property type="match status" value="1"/>
</dbReference>
<accession>A0ABS5EVK2</accession>
<dbReference type="PANTHER" id="PTHR42928">
    <property type="entry name" value="TRICARBOXYLATE-BINDING PROTEIN"/>
    <property type="match status" value="1"/>
</dbReference>
<dbReference type="Proteomes" id="UP001196870">
    <property type="component" value="Unassembled WGS sequence"/>
</dbReference>
<dbReference type="EMBL" id="JAAGBB010000007">
    <property type="protein sequence ID" value="MBR0664325.1"/>
    <property type="molecule type" value="Genomic_DNA"/>
</dbReference>